<evidence type="ECO:0000259" key="4">
    <source>
        <dbReference type="Pfam" id="PF00891"/>
    </source>
</evidence>
<dbReference type="Gene3D" id="3.40.50.150">
    <property type="entry name" value="Vaccinia Virus protein VP39"/>
    <property type="match status" value="1"/>
</dbReference>
<evidence type="ECO:0000256" key="3">
    <source>
        <dbReference type="ARBA" id="ARBA00022691"/>
    </source>
</evidence>
<dbReference type="InterPro" id="IPR036388">
    <property type="entry name" value="WH-like_DNA-bd_sf"/>
</dbReference>
<dbReference type="InterPro" id="IPR001077">
    <property type="entry name" value="COMT_C"/>
</dbReference>
<dbReference type="EMBL" id="KZ819639">
    <property type="protein sequence ID" value="PWN88019.1"/>
    <property type="molecule type" value="Genomic_DNA"/>
</dbReference>
<keyword evidence="3" id="KW-0949">S-adenosyl-L-methionine</keyword>
<dbReference type="InterPro" id="IPR016461">
    <property type="entry name" value="COMT-like"/>
</dbReference>
<dbReference type="GO" id="GO:0032259">
    <property type="term" value="P:methylation"/>
    <property type="evidence" value="ECO:0007669"/>
    <property type="project" value="UniProtKB-KW"/>
</dbReference>
<proteinExistence type="predicted"/>
<evidence type="ECO:0000256" key="2">
    <source>
        <dbReference type="ARBA" id="ARBA00022679"/>
    </source>
</evidence>
<sequence>MAWKKAELLAALKELRDRTDELMGLLDQQEDGVDVAPESSWSFPYTPESGSCTASFRIASETALRALLNPVQYVFECLTGGSETKALVALVQSGAPDQLGKQETLSIDELASRCKAVPDRLRAVIRISARLGILQETKPLSDVWTHTPHSLVLRKDSSAPIWAMTSWSQAFVTKIMDKVPDLVSQENAGKTGVELACGKASVFEILSEPQNADLSTYFNLTMKASSPFMAGGVADDYPWEQFGRDATVVDVGGGIGSQMIVVAKKHPKMQFVVQDLEHVCQGGRKFWQTQMPDDMSRRVHFQAHDFYTPQPVELPNNLRPSVYWMRWIIHDWDDDKAIKILQALRHSVQPGAKLLLGEFVVTEHLSKVAAQWMLSMLLYGGTERTEHEYGVLLAASGWKITKLYKTRSPLDIIECEAI</sequence>
<evidence type="ECO:0000313" key="5">
    <source>
        <dbReference type="EMBL" id="PWN88019.1"/>
    </source>
</evidence>
<reference evidence="5 6" key="1">
    <citation type="journal article" date="2018" name="Mol. Biol. Evol.">
        <title>Broad Genomic Sampling Reveals a Smut Pathogenic Ancestry of the Fungal Clade Ustilaginomycotina.</title>
        <authorList>
            <person name="Kijpornyongpan T."/>
            <person name="Mondo S.J."/>
            <person name="Barry K."/>
            <person name="Sandor L."/>
            <person name="Lee J."/>
            <person name="Lipzen A."/>
            <person name="Pangilinan J."/>
            <person name="LaButti K."/>
            <person name="Hainaut M."/>
            <person name="Henrissat B."/>
            <person name="Grigoriev I.V."/>
            <person name="Spatafora J.W."/>
            <person name="Aime M.C."/>
        </authorList>
    </citation>
    <scope>NUCLEOTIDE SEQUENCE [LARGE SCALE GENOMIC DNA]</scope>
    <source>
        <strain evidence="5 6">MCA 4198</strain>
    </source>
</reference>
<dbReference type="GeneID" id="37046145"/>
<dbReference type="InParanoid" id="A0A316YFM7"/>
<dbReference type="InterPro" id="IPR029063">
    <property type="entry name" value="SAM-dependent_MTases_sf"/>
</dbReference>
<dbReference type="OrthoDB" id="1606438at2759"/>
<dbReference type="PROSITE" id="PS51683">
    <property type="entry name" value="SAM_OMT_II"/>
    <property type="match status" value="1"/>
</dbReference>
<gene>
    <name evidence="5" type="ORF">FA10DRAFT_288712</name>
</gene>
<dbReference type="RefSeq" id="XP_025375217.1">
    <property type="nucleotide sequence ID" value="XM_025524229.1"/>
</dbReference>
<name>A0A316YFM7_9BASI</name>
<keyword evidence="2 5" id="KW-0808">Transferase</keyword>
<dbReference type="Gene3D" id="1.10.10.10">
    <property type="entry name" value="Winged helix-like DNA-binding domain superfamily/Winged helix DNA-binding domain"/>
    <property type="match status" value="1"/>
</dbReference>
<accession>A0A316YFM7</accession>
<dbReference type="PANTHER" id="PTHR43712">
    <property type="entry name" value="PUTATIVE (AFU_ORTHOLOGUE AFUA_4G14580)-RELATED"/>
    <property type="match status" value="1"/>
</dbReference>
<keyword evidence="6" id="KW-1185">Reference proteome</keyword>
<evidence type="ECO:0000256" key="1">
    <source>
        <dbReference type="ARBA" id="ARBA00022603"/>
    </source>
</evidence>
<organism evidence="5 6">
    <name type="scientific">Acaromyces ingoldii</name>
    <dbReference type="NCBI Taxonomy" id="215250"/>
    <lineage>
        <taxon>Eukaryota</taxon>
        <taxon>Fungi</taxon>
        <taxon>Dikarya</taxon>
        <taxon>Basidiomycota</taxon>
        <taxon>Ustilaginomycotina</taxon>
        <taxon>Exobasidiomycetes</taxon>
        <taxon>Exobasidiales</taxon>
        <taxon>Cryptobasidiaceae</taxon>
        <taxon>Acaromyces</taxon>
    </lineage>
</organism>
<dbReference type="GO" id="GO:0008171">
    <property type="term" value="F:O-methyltransferase activity"/>
    <property type="evidence" value="ECO:0007669"/>
    <property type="project" value="InterPro"/>
</dbReference>
<evidence type="ECO:0000313" key="6">
    <source>
        <dbReference type="Proteomes" id="UP000245768"/>
    </source>
</evidence>
<feature type="domain" description="O-methyltransferase C-terminal" evidence="4">
    <location>
        <begin position="202"/>
        <end position="398"/>
    </location>
</feature>
<dbReference type="STRING" id="215250.A0A316YFM7"/>
<dbReference type="SUPFAM" id="SSF53335">
    <property type="entry name" value="S-adenosyl-L-methionine-dependent methyltransferases"/>
    <property type="match status" value="1"/>
</dbReference>
<protein>
    <submittedName>
        <fullName evidence="5">S-adenosyl-L-methionine-dependent methyltransferase</fullName>
    </submittedName>
</protein>
<keyword evidence="1 5" id="KW-0489">Methyltransferase</keyword>
<dbReference type="PANTHER" id="PTHR43712:SF2">
    <property type="entry name" value="O-METHYLTRANSFERASE CICE"/>
    <property type="match status" value="1"/>
</dbReference>
<dbReference type="AlphaFoldDB" id="A0A316YFM7"/>
<dbReference type="SUPFAM" id="SSF46785">
    <property type="entry name" value="Winged helix' DNA-binding domain"/>
    <property type="match status" value="1"/>
</dbReference>
<dbReference type="Proteomes" id="UP000245768">
    <property type="component" value="Unassembled WGS sequence"/>
</dbReference>
<dbReference type="InterPro" id="IPR036390">
    <property type="entry name" value="WH_DNA-bd_sf"/>
</dbReference>
<dbReference type="Pfam" id="PF00891">
    <property type="entry name" value="Methyltransf_2"/>
    <property type="match status" value="1"/>
</dbReference>